<sequence length="243" mass="26379">MAPASEVVDYKYTVVFEESITMEAVADVYKQMTARFGEKGLTEKEDLNSTEQCTTWRIGLFQIRILMDQKSTEVALLSTLVIPLTDSGVFDKNAVGGPLKDDGDELVQNFIVNTNKGAQLLKAKVRVYVTEKENELQIWGHVDSQSDVLGNIDVDLSFGKVSGQSSDGPCQCTEQNPCGCKMDRQAVSCKCTKASNCGCAMTCKCIKGKSCGCKNGYAFTCTCITAGTGVHKAPITSSPEDRY</sequence>
<organism evidence="1 2">
    <name type="scientific">Sphaerobolus stellatus (strain SS14)</name>
    <dbReference type="NCBI Taxonomy" id="990650"/>
    <lineage>
        <taxon>Eukaryota</taxon>
        <taxon>Fungi</taxon>
        <taxon>Dikarya</taxon>
        <taxon>Basidiomycota</taxon>
        <taxon>Agaricomycotina</taxon>
        <taxon>Agaricomycetes</taxon>
        <taxon>Phallomycetidae</taxon>
        <taxon>Geastrales</taxon>
        <taxon>Sphaerobolaceae</taxon>
        <taxon>Sphaerobolus</taxon>
    </lineage>
</organism>
<protein>
    <submittedName>
        <fullName evidence="1">Uncharacterized protein</fullName>
    </submittedName>
</protein>
<evidence type="ECO:0000313" key="2">
    <source>
        <dbReference type="Proteomes" id="UP000054279"/>
    </source>
</evidence>
<evidence type="ECO:0000313" key="1">
    <source>
        <dbReference type="EMBL" id="KIJ33324.1"/>
    </source>
</evidence>
<name>A0A0C9UEZ5_SPHS4</name>
<dbReference type="EMBL" id="KN837214">
    <property type="protein sequence ID" value="KIJ33324.1"/>
    <property type="molecule type" value="Genomic_DNA"/>
</dbReference>
<dbReference type="Proteomes" id="UP000054279">
    <property type="component" value="Unassembled WGS sequence"/>
</dbReference>
<reference evidence="1 2" key="1">
    <citation type="submission" date="2014-06" db="EMBL/GenBank/DDBJ databases">
        <title>Evolutionary Origins and Diversification of the Mycorrhizal Mutualists.</title>
        <authorList>
            <consortium name="DOE Joint Genome Institute"/>
            <consortium name="Mycorrhizal Genomics Consortium"/>
            <person name="Kohler A."/>
            <person name="Kuo A."/>
            <person name="Nagy L.G."/>
            <person name="Floudas D."/>
            <person name="Copeland A."/>
            <person name="Barry K.W."/>
            <person name="Cichocki N."/>
            <person name="Veneault-Fourrey C."/>
            <person name="LaButti K."/>
            <person name="Lindquist E.A."/>
            <person name="Lipzen A."/>
            <person name="Lundell T."/>
            <person name="Morin E."/>
            <person name="Murat C."/>
            <person name="Riley R."/>
            <person name="Ohm R."/>
            <person name="Sun H."/>
            <person name="Tunlid A."/>
            <person name="Henrissat B."/>
            <person name="Grigoriev I.V."/>
            <person name="Hibbett D.S."/>
            <person name="Martin F."/>
        </authorList>
    </citation>
    <scope>NUCLEOTIDE SEQUENCE [LARGE SCALE GENOMIC DNA]</scope>
    <source>
        <strain evidence="1 2">SS14</strain>
    </source>
</reference>
<proteinExistence type="predicted"/>
<keyword evidence="2" id="KW-1185">Reference proteome</keyword>
<gene>
    <name evidence="1" type="ORF">M422DRAFT_783186</name>
</gene>
<dbReference type="AlphaFoldDB" id="A0A0C9UEZ5"/>
<accession>A0A0C9UEZ5</accession>
<dbReference type="HOGENOM" id="CLU_1143148_0_0_1"/>